<dbReference type="RefSeq" id="WP_121082226.1">
    <property type="nucleotide sequence ID" value="NZ_RBZU01000001.1"/>
</dbReference>
<dbReference type="Pfam" id="PF13883">
    <property type="entry name" value="CREG_beta-barrel"/>
    <property type="match status" value="1"/>
</dbReference>
<dbReference type="PANTHER" id="PTHR13343">
    <property type="entry name" value="CREG1 PROTEIN"/>
    <property type="match status" value="1"/>
</dbReference>
<dbReference type="InterPro" id="IPR012349">
    <property type="entry name" value="Split_barrel_FMN-bd"/>
</dbReference>
<dbReference type="InterPro" id="IPR037119">
    <property type="entry name" value="Haem_oxidase_HugZ-like_sf"/>
</dbReference>
<dbReference type="EMBL" id="RBZU01000001">
    <property type="protein sequence ID" value="RKP58538.1"/>
    <property type="molecule type" value="Genomic_DNA"/>
</dbReference>
<comment type="caution">
    <text evidence="2">The sequence shown here is derived from an EMBL/GenBank/DDBJ whole genome shotgun (WGS) entry which is preliminary data.</text>
</comment>
<evidence type="ECO:0000313" key="2">
    <source>
        <dbReference type="EMBL" id="RKP58538.1"/>
    </source>
</evidence>
<reference evidence="2 3" key="1">
    <citation type="submission" date="2018-10" db="EMBL/GenBank/DDBJ databases">
        <title>Robbsia sp. DHC34, isolated from soil.</title>
        <authorList>
            <person name="Gao Z.-H."/>
            <person name="Qiu L.-H."/>
        </authorList>
    </citation>
    <scope>NUCLEOTIDE SEQUENCE [LARGE SCALE GENOMIC DNA]</scope>
    <source>
        <strain evidence="2 3">DHC34</strain>
    </source>
</reference>
<evidence type="ECO:0000313" key="3">
    <source>
        <dbReference type="Proteomes" id="UP000270342"/>
    </source>
</evidence>
<organism evidence="2 3">
    <name type="scientific">Pararobbsia silviterrae</name>
    <dbReference type="NCBI Taxonomy" id="1792498"/>
    <lineage>
        <taxon>Bacteria</taxon>
        <taxon>Pseudomonadati</taxon>
        <taxon>Pseudomonadota</taxon>
        <taxon>Betaproteobacteria</taxon>
        <taxon>Burkholderiales</taxon>
        <taxon>Burkholderiaceae</taxon>
        <taxon>Pararobbsia</taxon>
    </lineage>
</organism>
<dbReference type="InterPro" id="IPR055343">
    <property type="entry name" value="CREG_beta-barrel"/>
</dbReference>
<dbReference type="OrthoDB" id="9776211at2"/>
<dbReference type="GO" id="GO:0005737">
    <property type="term" value="C:cytoplasm"/>
    <property type="evidence" value="ECO:0007669"/>
    <property type="project" value="UniProtKB-ARBA"/>
</dbReference>
<gene>
    <name evidence="2" type="ORF">D7S86_00885</name>
</gene>
<dbReference type="Proteomes" id="UP000270342">
    <property type="component" value="Unassembled WGS sequence"/>
</dbReference>
<dbReference type="SUPFAM" id="SSF50475">
    <property type="entry name" value="FMN-binding split barrel"/>
    <property type="match status" value="1"/>
</dbReference>
<dbReference type="AlphaFoldDB" id="A0A494YCT3"/>
<evidence type="ECO:0000259" key="1">
    <source>
        <dbReference type="Pfam" id="PF13883"/>
    </source>
</evidence>
<accession>A0A494YCT3</accession>
<proteinExistence type="predicted"/>
<feature type="domain" description="CREG-like beta-barrel" evidence="1">
    <location>
        <begin position="13"/>
        <end position="147"/>
    </location>
</feature>
<name>A0A494YCT3_9BURK</name>
<dbReference type="Gene3D" id="2.30.110.10">
    <property type="entry name" value="Electron Transport, Fmn-binding Protein, Chain A"/>
    <property type="match status" value="1"/>
</dbReference>
<protein>
    <submittedName>
        <fullName evidence="2">Pyridoxamine 5'-phosphate oxidase</fullName>
    </submittedName>
</protein>
<dbReference type="Gene3D" id="3.20.180.10">
    <property type="entry name" value="PNP-oxidase-like"/>
    <property type="match status" value="1"/>
</dbReference>
<keyword evidence="3" id="KW-1185">Reference proteome</keyword>
<dbReference type="PANTHER" id="PTHR13343:SF17">
    <property type="entry name" value="CELLULAR REPRESSOR OF E1A-STIMULATED GENES, ISOFORM A"/>
    <property type="match status" value="1"/>
</dbReference>
<sequence>MNVSLDEPLLLLHTLRFGTLATRSREDACPYPTVLPFAPDARHRPVMLVSRLAEHTRNLQSDAHAGFLLFDAGSNDVLSSPRTTLTGRAVPSECAGGGGTSPARRYLRYHRDAERYLALGDFAFFTFVPARLRHIGGFGAMGWIDAHDLNRVAPIEEAEETALLDAAAGSLPTGVSLLGIDRLGVDADIDGQRLRQTFDSPATDSTALHTALSNTLVNLAAKYSAIR</sequence>